<dbReference type="Proteomes" id="UP000018511">
    <property type="component" value="Unassembled WGS sequence"/>
</dbReference>
<dbReference type="Gene3D" id="3.40.1260.10">
    <property type="entry name" value="DsrEFH-like"/>
    <property type="match status" value="1"/>
</dbReference>
<comment type="similarity">
    <text evidence="1">Belongs to the DsrF/TusC family.</text>
</comment>
<accession>V7DCV1</accession>
<dbReference type="InterPro" id="IPR027396">
    <property type="entry name" value="DsrEFH-like"/>
</dbReference>
<dbReference type="InterPro" id="IPR003787">
    <property type="entry name" value="Sulphur_relay_DsrE/F-like"/>
</dbReference>
<gene>
    <name evidence="2" type="ORF">O164_12960</name>
</gene>
<comment type="caution">
    <text evidence="2">The sequence shown here is derived from an EMBL/GenBank/DDBJ whole genome shotgun (WGS) entry which is preliminary data.</text>
</comment>
<evidence type="ECO:0000313" key="2">
    <source>
        <dbReference type="EMBL" id="ESW39315.1"/>
    </source>
</evidence>
<sequence>MRRRKLPIALSASEATEMAKSLLIISRQAPWNGPSAREALDIALAGGAFDLPLGMLFLDDGVFQLAADQQPTVVQQKNLAANLQALPMFGVEDLFACSHSLTRRGLEADNLALPVQVLDDAALTALIARFDQVVTL</sequence>
<dbReference type="PANTHER" id="PTHR38780">
    <property type="entry name" value="PROTEIN TUSC"/>
    <property type="match status" value="1"/>
</dbReference>
<organism evidence="2 3">
    <name type="scientific">Pseudomonas taiwanensis SJ9</name>
    <dbReference type="NCBI Taxonomy" id="1388762"/>
    <lineage>
        <taxon>Bacteria</taxon>
        <taxon>Pseudomonadati</taxon>
        <taxon>Pseudomonadota</taxon>
        <taxon>Gammaproteobacteria</taxon>
        <taxon>Pseudomonadales</taxon>
        <taxon>Pseudomonadaceae</taxon>
        <taxon>Pseudomonas</taxon>
    </lineage>
</organism>
<reference evidence="2 3" key="1">
    <citation type="submission" date="2013-10" db="EMBL/GenBank/DDBJ databases">
        <title>Whole Genome Shotgun Sequence of Pseudomonas taiwanensis SJ9.</title>
        <authorList>
            <person name="Hong S.-J."/>
            <person name="Shin J.-H."/>
        </authorList>
    </citation>
    <scope>NUCLEOTIDE SEQUENCE [LARGE SCALE GENOMIC DNA]</scope>
    <source>
        <strain evidence="2 3">SJ9</strain>
    </source>
</reference>
<dbReference type="NCBIfam" id="NF001238">
    <property type="entry name" value="PRK00211.1"/>
    <property type="match status" value="1"/>
</dbReference>
<dbReference type="NCBIfam" id="TIGR03010">
    <property type="entry name" value="sulf_tusC_dsrF"/>
    <property type="match status" value="1"/>
</dbReference>
<dbReference type="Pfam" id="PF02635">
    <property type="entry name" value="DsrE"/>
    <property type="match status" value="1"/>
</dbReference>
<dbReference type="PATRIC" id="fig|1388762.3.peg.2592"/>
<protein>
    <submittedName>
        <fullName evidence="2">Sulfur relay protein TusC</fullName>
    </submittedName>
</protein>
<dbReference type="PANTHER" id="PTHR38780:SF1">
    <property type="entry name" value="PROTEIN TUSC"/>
    <property type="match status" value="1"/>
</dbReference>
<evidence type="ECO:0000313" key="3">
    <source>
        <dbReference type="Proteomes" id="UP000018511"/>
    </source>
</evidence>
<dbReference type="AlphaFoldDB" id="V7DCV1"/>
<dbReference type="EMBL" id="AXUP01000161">
    <property type="protein sequence ID" value="ESW39315.1"/>
    <property type="molecule type" value="Genomic_DNA"/>
</dbReference>
<evidence type="ECO:0000256" key="1">
    <source>
        <dbReference type="ARBA" id="ARBA00005996"/>
    </source>
</evidence>
<name>V7DCV1_9PSED</name>
<dbReference type="SUPFAM" id="SSF75169">
    <property type="entry name" value="DsrEFH-like"/>
    <property type="match status" value="1"/>
</dbReference>
<dbReference type="InterPro" id="IPR017462">
    <property type="entry name" value="Sulphur_relay_TusC/DsrF"/>
</dbReference>
<proteinExistence type="inferred from homology"/>